<sequence length="178" mass="21220">NKMALRFMAMRSMYGNRSELLALRHFSWNDWPATDVKEELEQRRRFWELERLRESVLEYENLSEQEKAIHEAHKEAVRRGHFTYEDPSGGGTVETRYKHFLTGLCCGYACRHCTFNFYNVPKYLKTSKTFNSSFWTECFEDAKVKEPVLNLKQFSLRRLKRKEDVIAHSTIPDNPQLE</sequence>
<dbReference type="Pfam" id="PF17653">
    <property type="entry name" value="DUF5522"/>
    <property type="match status" value="1"/>
</dbReference>
<name>A0A0A9X1A1_LYGHE</name>
<accession>A0A0A9X1A1</accession>
<organism evidence="1">
    <name type="scientific">Lygus hesperus</name>
    <name type="common">Western plant bug</name>
    <dbReference type="NCBI Taxonomy" id="30085"/>
    <lineage>
        <taxon>Eukaryota</taxon>
        <taxon>Metazoa</taxon>
        <taxon>Ecdysozoa</taxon>
        <taxon>Arthropoda</taxon>
        <taxon>Hexapoda</taxon>
        <taxon>Insecta</taxon>
        <taxon>Pterygota</taxon>
        <taxon>Neoptera</taxon>
        <taxon>Paraneoptera</taxon>
        <taxon>Hemiptera</taxon>
        <taxon>Heteroptera</taxon>
        <taxon>Panheteroptera</taxon>
        <taxon>Cimicomorpha</taxon>
        <taxon>Miridae</taxon>
        <taxon>Mirini</taxon>
        <taxon>Lygus</taxon>
    </lineage>
</organism>
<dbReference type="EMBL" id="GBHO01029835">
    <property type="protein sequence ID" value="JAG13769.1"/>
    <property type="molecule type" value="Transcribed_RNA"/>
</dbReference>
<dbReference type="InterPro" id="IPR040807">
    <property type="entry name" value="DUF5522"/>
</dbReference>
<feature type="non-terminal residue" evidence="1">
    <location>
        <position position="1"/>
    </location>
</feature>
<reference evidence="1" key="1">
    <citation type="journal article" date="2014" name="PLoS ONE">
        <title>Transcriptome-Based Identification of ABC Transporters in the Western Tarnished Plant Bug Lygus hesperus.</title>
        <authorList>
            <person name="Hull J.J."/>
            <person name="Chaney K."/>
            <person name="Geib S.M."/>
            <person name="Fabrick J.A."/>
            <person name="Brent C.S."/>
            <person name="Walsh D."/>
            <person name="Lavine L.C."/>
        </authorList>
    </citation>
    <scope>NUCLEOTIDE SEQUENCE</scope>
</reference>
<gene>
    <name evidence="1" type="ORF">CM83_1337</name>
</gene>
<dbReference type="PANTHER" id="PTHR21037">
    <property type="entry name" value="39S RIBOSOMAL PROTEIN L14, MITOCHONDRIAL"/>
    <property type="match status" value="1"/>
</dbReference>
<proteinExistence type="predicted"/>
<dbReference type="PANTHER" id="PTHR21037:SF2">
    <property type="entry name" value="SIMILAR TO NOVEL PROTEIN"/>
    <property type="match status" value="1"/>
</dbReference>
<protein>
    <submittedName>
        <fullName evidence="1">Uncharacterized protein C1orf53</fullName>
    </submittedName>
</protein>
<dbReference type="AlphaFoldDB" id="A0A0A9X1A1"/>
<reference evidence="1" key="2">
    <citation type="submission" date="2014-07" db="EMBL/GenBank/DDBJ databases">
        <authorList>
            <person name="Hull J."/>
        </authorList>
    </citation>
    <scope>NUCLEOTIDE SEQUENCE</scope>
</reference>
<evidence type="ECO:0000313" key="1">
    <source>
        <dbReference type="EMBL" id="JAG13769.1"/>
    </source>
</evidence>